<dbReference type="AlphaFoldDB" id="A0A0F9FI78"/>
<gene>
    <name evidence="1" type="ORF">LCGC14_2301960</name>
</gene>
<reference evidence="1" key="1">
    <citation type="journal article" date="2015" name="Nature">
        <title>Complex archaea that bridge the gap between prokaryotes and eukaryotes.</title>
        <authorList>
            <person name="Spang A."/>
            <person name="Saw J.H."/>
            <person name="Jorgensen S.L."/>
            <person name="Zaremba-Niedzwiedzka K."/>
            <person name="Martijn J."/>
            <person name="Lind A.E."/>
            <person name="van Eijk R."/>
            <person name="Schleper C."/>
            <person name="Guy L."/>
            <person name="Ettema T.J."/>
        </authorList>
    </citation>
    <scope>NUCLEOTIDE SEQUENCE</scope>
</reference>
<evidence type="ECO:0000313" key="1">
    <source>
        <dbReference type="EMBL" id="KKL50792.1"/>
    </source>
</evidence>
<protein>
    <submittedName>
        <fullName evidence="1">Uncharacterized protein</fullName>
    </submittedName>
</protein>
<organism evidence="1">
    <name type="scientific">marine sediment metagenome</name>
    <dbReference type="NCBI Taxonomy" id="412755"/>
    <lineage>
        <taxon>unclassified sequences</taxon>
        <taxon>metagenomes</taxon>
        <taxon>ecological metagenomes</taxon>
    </lineage>
</organism>
<dbReference type="EMBL" id="LAZR01032470">
    <property type="protein sequence ID" value="KKL50792.1"/>
    <property type="molecule type" value="Genomic_DNA"/>
</dbReference>
<sequence length="122" mass="14637">MRNLDTILITPENRFNKLFYNGTNATYVWRKVQGDFILDDYHKAPYKENSEEIKKYLGIKASEFYKATPDIMIDLKRCWEEQIEFSKEQSNVDKRTESENFKFIRYKSITTDLVLVYVDDII</sequence>
<proteinExistence type="predicted"/>
<accession>A0A0F9FI78</accession>
<feature type="non-terminal residue" evidence="1">
    <location>
        <position position="122"/>
    </location>
</feature>
<comment type="caution">
    <text evidence="1">The sequence shown here is derived from an EMBL/GenBank/DDBJ whole genome shotgun (WGS) entry which is preliminary data.</text>
</comment>
<name>A0A0F9FI78_9ZZZZ</name>